<dbReference type="PANTHER" id="PTHR22940">
    <property type="entry name" value="TIMEOUT/TIMELESS-2"/>
    <property type="match status" value="1"/>
</dbReference>
<comment type="similarity">
    <text evidence="2">Belongs to the timeless family.</text>
</comment>
<dbReference type="Proteomes" id="UP000695000">
    <property type="component" value="Unplaced"/>
</dbReference>
<feature type="compositionally biased region" description="Polar residues" evidence="4">
    <location>
        <begin position="388"/>
        <end position="404"/>
    </location>
</feature>
<evidence type="ECO:0000313" key="7">
    <source>
        <dbReference type="Proteomes" id="UP000695000"/>
    </source>
</evidence>
<gene>
    <name evidence="8" type="primary">LOC108557741</name>
</gene>
<evidence type="ECO:0000259" key="6">
    <source>
        <dbReference type="Pfam" id="PF05029"/>
    </source>
</evidence>
<feature type="compositionally biased region" description="Basic residues" evidence="4">
    <location>
        <begin position="461"/>
        <end position="470"/>
    </location>
</feature>
<evidence type="ECO:0000256" key="4">
    <source>
        <dbReference type="SAM" id="MobiDB-lite"/>
    </source>
</evidence>
<feature type="domain" description="Timeless C-terminal" evidence="6">
    <location>
        <begin position="962"/>
        <end position="1068"/>
    </location>
</feature>
<dbReference type="PANTHER" id="PTHR22940:SF5">
    <property type="entry name" value="PROTEIN TIMELESS"/>
    <property type="match status" value="1"/>
</dbReference>
<evidence type="ECO:0000256" key="3">
    <source>
        <dbReference type="ARBA" id="ARBA00023242"/>
    </source>
</evidence>
<proteinExistence type="inferred from homology"/>
<feature type="compositionally biased region" description="Basic and acidic residues" evidence="4">
    <location>
        <begin position="405"/>
        <end position="414"/>
    </location>
</feature>
<keyword evidence="7" id="KW-1185">Reference proteome</keyword>
<evidence type="ECO:0000259" key="5">
    <source>
        <dbReference type="Pfam" id="PF04821"/>
    </source>
</evidence>
<feature type="region of interest" description="Disordered" evidence="4">
    <location>
        <begin position="386"/>
        <end position="414"/>
    </location>
</feature>
<feature type="region of interest" description="Disordered" evidence="4">
    <location>
        <begin position="320"/>
        <end position="364"/>
    </location>
</feature>
<dbReference type="InterPro" id="IPR044998">
    <property type="entry name" value="Timeless"/>
</dbReference>
<keyword evidence="3" id="KW-0539">Nucleus</keyword>
<protein>
    <submittedName>
        <fullName evidence="8">Protein timeless</fullName>
    </submittedName>
</protein>
<feature type="region of interest" description="Disordered" evidence="4">
    <location>
        <begin position="1197"/>
        <end position="1241"/>
    </location>
</feature>
<reference evidence="8" key="1">
    <citation type="submission" date="2025-08" db="UniProtKB">
        <authorList>
            <consortium name="RefSeq"/>
        </authorList>
    </citation>
    <scope>IDENTIFICATION</scope>
    <source>
        <tissue evidence="8">Whole Larva</tissue>
    </source>
</reference>
<sequence>MQYNQSKKKFTTWMMSNPRTTRNNTFGSLGVRNGDTYNVSENCLANLEEILRKLAVEDQTLRTFRRAIGFEQNIRKDLIPLLINLKDDSGCDARDGGGEGVVVDGKEEGEGVVGKHILYACSGKNGYATKIIDTAIKILVDLTVPVECLLPVEAISRTDIGRHTIFELNHLLTTSKEAFTDSRSTKAVMDHMKHVVEKEAVCRLNVQQCESINNCLLLFRNILHIPNTTMTTRREHQQHHQQMLQGVSNCSLSCRSMQNEIIWNLFTQSIDKIIIYLMTCPQKMYWGVTMVQLIALMYKDQHVGTLQKLLNLWLEDSLSESSEDNESNTSPPGKGSGDSSPVVTSDPTSDSSDNGNAAAATSAIVHSPQIRSKATLLINMKRVKSTETEISTSSGVSSMFTTDTGQREENKRDQLHQQFNQKRKCSQSEISDCGYATQVENRESVYTTSSNDDDQPLQKSMHQKPHHSLQKSRYSNPKNRATIALDRKELRRKKLVKRSKTNIINMKGLMLHTPTDEDISNILKEFTVDFLLKGYGNLVRDLHAQLLANVRQMPIDTSHFFWLVTYFLKFAAHLELDLDHVSPVLSYDIISYLTFQGVWLCEELEIGWGMPFADIAVDLKPCLRRLHLVVTAIREYLQAVETYQKSSHLTIEDHCALQKLQAQISQTGDLRHLFLLLLRQYKPSIQSRQYLQDLIVTNHIFLLFLDGIRDKDINIMEHLKQFATVEIMGQYGLLLEEFRENGEFVNNCVFTMMHHIGGDLQHVSKLFQPNILKTFSQIWETDYEICDDWSDLIEYVIHKFINTPRANCCPGSSSSTSAAAAVVSTWTSITTTTAAAAAGLVAGLRREKPTADINTMSTTWTHEDRKNLAVFYKRCIDGGDTIASITKKFQEIATKSRRSQQAFVEELLQQGVISRRQFDEFVKYQTTDNDEVHHEEVIPPLIISDEVNDLHELASNDIGILKEHLCKENKSKLIIWLQNITMEACFAKLALANGNIHGFLDDAITEPSAHHYALLHLPIPVIPWTSEQNNALKHRPFVLLLHNLGFYLPADTGKIFVRIPDFWTADHLFSVAQQLGPIDSDQIKFDIGLLKGRQKNAECFDEMWVTPEANSNGNKFSTSSLHYHGRQTPSMVRYTPLPNSAEWIRTVLEESKIVDVDCALGRSNELSIAIPRIEEKSLPNNLTPPDVRIAERAEPIDMETSQTEEEDKELPFTMNEDTYETTSVASDLTRMCVSDEEEKNI</sequence>
<comment type="subcellular location">
    <subcellularLocation>
        <location evidence="1">Nucleus</location>
    </subcellularLocation>
</comment>
<dbReference type="Pfam" id="PF05029">
    <property type="entry name" value="TIMELESS_C"/>
    <property type="match status" value="1"/>
</dbReference>
<dbReference type="GeneID" id="108557741"/>
<dbReference type="RefSeq" id="XP_017769876.1">
    <property type="nucleotide sequence ID" value="XM_017914387.1"/>
</dbReference>
<organism evidence="7 8">
    <name type="scientific">Nicrophorus vespilloides</name>
    <name type="common">Boreal carrion beetle</name>
    <dbReference type="NCBI Taxonomy" id="110193"/>
    <lineage>
        <taxon>Eukaryota</taxon>
        <taxon>Metazoa</taxon>
        <taxon>Ecdysozoa</taxon>
        <taxon>Arthropoda</taxon>
        <taxon>Hexapoda</taxon>
        <taxon>Insecta</taxon>
        <taxon>Pterygota</taxon>
        <taxon>Neoptera</taxon>
        <taxon>Endopterygota</taxon>
        <taxon>Coleoptera</taxon>
        <taxon>Polyphaga</taxon>
        <taxon>Staphyliniformia</taxon>
        <taxon>Silphidae</taxon>
        <taxon>Nicrophorinae</taxon>
        <taxon>Nicrophorus</taxon>
    </lineage>
</organism>
<evidence type="ECO:0000256" key="1">
    <source>
        <dbReference type="ARBA" id="ARBA00004123"/>
    </source>
</evidence>
<dbReference type="InterPro" id="IPR006906">
    <property type="entry name" value="Timeless_N"/>
</dbReference>
<evidence type="ECO:0000256" key="2">
    <source>
        <dbReference type="ARBA" id="ARBA00008174"/>
    </source>
</evidence>
<evidence type="ECO:0000313" key="8">
    <source>
        <dbReference type="RefSeq" id="XP_017769876.1"/>
    </source>
</evidence>
<name>A0ABM1M5M6_NICVS</name>
<accession>A0ABM1M5M6</accession>
<feature type="region of interest" description="Disordered" evidence="4">
    <location>
        <begin position="445"/>
        <end position="478"/>
    </location>
</feature>
<feature type="domain" description="Timeless N-terminal" evidence="5">
    <location>
        <begin position="36"/>
        <end position="349"/>
    </location>
</feature>
<dbReference type="InterPro" id="IPR007725">
    <property type="entry name" value="TIMELESS_C"/>
</dbReference>
<feature type="compositionally biased region" description="Low complexity" evidence="4">
    <location>
        <begin position="327"/>
        <end position="363"/>
    </location>
</feature>
<dbReference type="Pfam" id="PF04821">
    <property type="entry name" value="TIMELESS"/>
    <property type="match status" value="1"/>
</dbReference>